<comment type="caution">
    <text evidence="2">The sequence shown here is derived from an EMBL/GenBank/DDBJ whole genome shotgun (WGS) entry which is preliminary data.</text>
</comment>
<keyword evidence="3" id="KW-1185">Reference proteome</keyword>
<dbReference type="Proteomes" id="UP000541558">
    <property type="component" value="Unassembled WGS sequence"/>
</dbReference>
<dbReference type="EMBL" id="JAACJK010000167">
    <property type="protein sequence ID" value="KAF5323080.1"/>
    <property type="molecule type" value="Genomic_DNA"/>
</dbReference>
<name>A0A8H5F431_9AGAR</name>
<evidence type="ECO:0000313" key="3">
    <source>
        <dbReference type="Proteomes" id="UP000541558"/>
    </source>
</evidence>
<proteinExistence type="predicted"/>
<feature type="region of interest" description="Disordered" evidence="1">
    <location>
        <begin position="549"/>
        <end position="615"/>
    </location>
</feature>
<protein>
    <submittedName>
        <fullName evidence="2">Uncharacterized protein</fullName>
    </submittedName>
</protein>
<feature type="compositionally biased region" description="Low complexity" evidence="1">
    <location>
        <begin position="563"/>
        <end position="572"/>
    </location>
</feature>
<evidence type="ECO:0000256" key="1">
    <source>
        <dbReference type="SAM" id="MobiDB-lite"/>
    </source>
</evidence>
<dbReference type="OrthoDB" id="3268838at2759"/>
<evidence type="ECO:0000313" key="2">
    <source>
        <dbReference type="EMBL" id="KAF5323080.1"/>
    </source>
</evidence>
<organism evidence="2 3">
    <name type="scientific">Ephemerocybe angulata</name>
    <dbReference type="NCBI Taxonomy" id="980116"/>
    <lineage>
        <taxon>Eukaryota</taxon>
        <taxon>Fungi</taxon>
        <taxon>Dikarya</taxon>
        <taxon>Basidiomycota</taxon>
        <taxon>Agaricomycotina</taxon>
        <taxon>Agaricomycetes</taxon>
        <taxon>Agaricomycetidae</taxon>
        <taxon>Agaricales</taxon>
        <taxon>Agaricineae</taxon>
        <taxon>Psathyrellaceae</taxon>
        <taxon>Ephemerocybe</taxon>
    </lineage>
</organism>
<reference evidence="2 3" key="1">
    <citation type="journal article" date="2020" name="ISME J.">
        <title>Uncovering the hidden diversity of litter-decomposition mechanisms in mushroom-forming fungi.</title>
        <authorList>
            <person name="Floudas D."/>
            <person name="Bentzer J."/>
            <person name="Ahren D."/>
            <person name="Johansson T."/>
            <person name="Persson P."/>
            <person name="Tunlid A."/>
        </authorList>
    </citation>
    <scope>NUCLEOTIDE SEQUENCE [LARGE SCALE GENOMIC DNA]</scope>
    <source>
        <strain evidence="2 3">CBS 175.51</strain>
    </source>
</reference>
<dbReference type="AlphaFoldDB" id="A0A8H5F431"/>
<accession>A0A8H5F431</accession>
<gene>
    <name evidence="2" type="ORF">D9611_009251</name>
</gene>
<sequence length="630" mass="71949">MSMNAQLSLNYTAGATRRDVVLCLPSAGLPPPLHLFYCCKQLMPEYREVTAHYVHVQLCLEKLQETNSTTVLDIWADPSLKAHEADLSPTKCVIRLTRSMNVTRGSKSSKVSLFPQILPHDKPISSLAFRDVSMTPRAVRLDFTVMHLQFFSQNLWDEVKATSQEKRKFRVGMAFEFKTHVLAFVSLDNLFQPFWALRAIDLPEGHIDAYKDLRGFLFSLVRWMENRRKRNRLGLATEIIRKGEKGKNVFGGVGKYTVLELFFMGGLSPFLTEQDVFDDPSRTARFILALWCYQHHSVTKIAGLLRPCMVDLVVAPSKLQRESFYQRWIHIYTCDKIKVPLRMFEQLTDIEAALKDSAKELFDPFEPTFIKEVWDVLKDGGDLPLSTTVTLEVLANLAFGKDKWVTLGGRATDGSDQLTSYFRKRGLLVETPTTINVSKLESLVAPDPHRQWKVRTIYAHKSPVGYENFYRASKHDRERELYKYIIWKTRKVGIGPLEYRGHAVSALTKHRKRIVSAVETEREVILAAYNAQSKKQRSETLTLMRSSPLSTPLRKSMPGLTFSSSPARSSSPILLTPSRGPPPAKKRKYTTCDMTLGENDHPLTPARKRSTRNPKPFVPVKRAYRRRAVI</sequence>